<reference evidence="1" key="1">
    <citation type="submission" date="2021-10" db="EMBL/GenBank/DDBJ databases">
        <title>Melipona bicolor Genome sequencing and assembly.</title>
        <authorList>
            <person name="Araujo N.S."/>
            <person name="Arias M.C."/>
        </authorList>
    </citation>
    <scope>NUCLEOTIDE SEQUENCE</scope>
    <source>
        <strain evidence="1">USP_2M_L1-L4_2017</strain>
        <tissue evidence="1">Whole body</tissue>
    </source>
</reference>
<evidence type="ECO:0000313" key="1">
    <source>
        <dbReference type="EMBL" id="KAK1129152.1"/>
    </source>
</evidence>
<organism evidence="1 2">
    <name type="scientific">Melipona bicolor</name>
    <dbReference type="NCBI Taxonomy" id="60889"/>
    <lineage>
        <taxon>Eukaryota</taxon>
        <taxon>Metazoa</taxon>
        <taxon>Ecdysozoa</taxon>
        <taxon>Arthropoda</taxon>
        <taxon>Hexapoda</taxon>
        <taxon>Insecta</taxon>
        <taxon>Pterygota</taxon>
        <taxon>Neoptera</taxon>
        <taxon>Endopterygota</taxon>
        <taxon>Hymenoptera</taxon>
        <taxon>Apocrita</taxon>
        <taxon>Aculeata</taxon>
        <taxon>Apoidea</taxon>
        <taxon>Anthophila</taxon>
        <taxon>Apidae</taxon>
        <taxon>Melipona</taxon>
    </lineage>
</organism>
<dbReference type="Proteomes" id="UP001177670">
    <property type="component" value="Unassembled WGS sequence"/>
</dbReference>
<dbReference type="EMBL" id="JAHYIQ010000009">
    <property type="protein sequence ID" value="KAK1129152.1"/>
    <property type="molecule type" value="Genomic_DNA"/>
</dbReference>
<name>A0AA40G1V1_9HYME</name>
<comment type="caution">
    <text evidence="1">The sequence shown here is derived from an EMBL/GenBank/DDBJ whole genome shotgun (WGS) entry which is preliminary data.</text>
</comment>
<proteinExistence type="predicted"/>
<sequence>MERCSGMKGRWRRRGGELLEFLTHLVRAVRAREAKETYGERNSGESQGVLLAVSSVRKEFLEVVKSDEPSAAPDVGLFSIITLFGGRCLSNEGFECRRLG</sequence>
<gene>
    <name evidence="1" type="ORF">K0M31_020282</name>
</gene>
<dbReference type="AlphaFoldDB" id="A0AA40G1V1"/>
<accession>A0AA40G1V1</accession>
<protein>
    <submittedName>
        <fullName evidence="1">Uncharacterized protein</fullName>
    </submittedName>
</protein>
<keyword evidence="2" id="KW-1185">Reference proteome</keyword>
<evidence type="ECO:0000313" key="2">
    <source>
        <dbReference type="Proteomes" id="UP001177670"/>
    </source>
</evidence>